<dbReference type="EMBL" id="JAMDMM010000062">
    <property type="protein sequence ID" value="MCY9610666.1"/>
    <property type="molecule type" value="Genomic_DNA"/>
</dbReference>
<keyword evidence="1" id="KW-1133">Transmembrane helix</keyword>
<dbReference type="GeneID" id="76995041"/>
<accession>A0AAP9J106</accession>
<dbReference type="RefSeq" id="WP_087440950.1">
    <property type="nucleotide sequence ID" value="NZ_CABMNB010000012.1"/>
</dbReference>
<dbReference type="Proteomes" id="UP001209276">
    <property type="component" value="Unassembled WGS sequence"/>
</dbReference>
<keyword evidence="5" id="KW-1185">Reference proteome</keyword>
<feature type="transmembrane region" description="Helical" evidence="1">
    <location>
        <begin position="139"/>
        <end position="161"/>
    </location>
</feature>
<feature type="transmembrane region" description="Helical" evidence="1">
    <location>
        <begin position="91"/>
        <end position="119"/>
    </location>
</feature>
<evidence type="ECO:0000313" key="4">
    <source>
        <dbReference type="Proteomes" id="UP000315377"/>
    </source>
</evidence>
<proteinExistence type="predicted"/>
<organism evidence="3 4">
    <name type="scientific">Paenibacillus thiaminolyticus</name>
    <name type="common">Bacillus thiaminolyticus</name>
    <dbReference type="NCBI Taxonomy" id="49283"/>
    <lineage>
        <taxon>Bacteria</taxon>
        <taxon>Bacillati</taxon>
        <taxon>Bacillota</taxon>
        <taxon>Bacilli</taxon>
        <taxon>Bacillales</taxon>
        <taxon>Paenibacillaceae</taxon>
        <taxon>Paenibacillus</taxon>
    </lineage>
</organism>
<sequence length="164" mass="18357">MLDLPHILIEGALLSAVFLAILLLSLAYNPRIWLQDYPQDIQRAAPPRTPMEQKQFTAVGTIVMLLIFVPFATSIYIYGNEITFWGAFLHLYLVFNIVSLTDLIILDWIIFCVVTPNFIVIPGTRGAAGYKDYGFHFVGFLKGAVMSAALCLLLAGLRVAITYW</sequence>
<reference evidence="2 5" key="2">
    <citation type="submission" date="2022-05" db="EMBL/GenBank/DDBJ databases">
        <title>Genome Sequencing of Bee-Associated Microbes.</title>
        <authorList>
            <person name="Dunlap C."/>
        </authorList>
    </citation>
    <scope>NUCLEOTIDE SEQUENCE [LARGE SCALE GENOMIC DNA]</scope>
    <source>
        <strain evidence="2 5">NRRL B-14613</strain>
    </source>
</reference>
<evidence type="ECO:0000313" key="2">
    <source>
        <dbReference type="EMBL" id="MCY9610666.1"/>
    </source>
</evidence>
<keyword evidence="1" id="KW-0812">Transmembrane</keyword>
<dbReference type="Proteomes" id="UP000315377">
    <property type="component" value="Chromosome"/>
</dbReference>
<evidence type="ECO:0000313" key="5">
    <source>
        <dbReference type="Proteomes" id="UP001209276"/>
    </source>
</evidence>
<evidence type="ECO:0000256" key="1">
    <source>
        <dbReference type="SAM" id="Phobius"/>
    </source>
</evidence>
<reference evidence="3 4" key="1">
    <citation type="submission" date="2019-07" db="EMBL/GenBank/DDBJ databases">
        <title>Paenibacillus thiaminolyticus NRRL B-4156.</title>
        <authorList>
            <person name="Hehnly C."/>
            <person name="Zhang L."/>
        </authorList>
    </citation>
    <scope>NUCLEOTIDE SEQUENCE [LARGE SCALE GENOMIC DNA]</scope>
    <source>
        <strain evidence="3 4">NRRL B-4156</strain>
    </source>
</reference>
<dbReference type="AlphaFoldDB" id="A0AAP9J106"/>
<protein>
    <submittedName>
        <fullName evidence="3">Nitroreductase</fullName>
    </submittedName>
</protein>
<name>A0AAP9J106_PANTH</name>
<dbReference type="EMBL" id="CP041405">
    <property type="protein sequence ID" value="QDM42668.1"/>
    <property type="molecule type" value="Genomic_DNA"/>
</dbReference>
<feature type="transmembrane region" description="Helical" evidence="1">
    <location>
        <begin position="56"/>
        <end position="79"/>
    </location>
</feature>
<keyword evidence="1" id="KW-0472">Membrane</keyword>
<evidence type="ECO:0000313" key="3">
    <source>
        <dbReference type="EMBL" id="QDM42668.1"/>
    </source>
</evidence>
<gene>
    <name evidence="3" type="ORF">FLT43_03485</name>
    <name evidence="2" type="ORF">M5W83_26305</name>
</gene>
<feature type="transmembrane region" description="Helical" evidence="1">
    <location>
        <begin position="7"/>
        <end position="28"/>
    </location>
</feature>